<dbReference type="EMBL" id="FQYY01000016">
    <property type="protein sequence ID" value="SHJ23945.1"/>
    <property type="molecule type" value="Genomic_DNA"/>
</dbReference>
<proteinExistence type="predicted"/>
<dbReference type="RefSeq" id="WP_073153706.1">
    <property type="nucleotide sequence ID" value="NZ_FQYY01000016.1"/>
</dbReference>
<reference evidence="1 2" key="1">
    <citation type="submission" date="2016-11" db="EMBL/GenBank/DDBJ databases">
        <authorList>
            <person name="Jaros S."/>
            <person name="Januszkiewicz K."/>
            <person name="Wedrychowicz H."/>
        </authorList>
    </citation>
    <scope>NUCLEOTIDE SEQUENCE [LARGE SCALE GENOMIC DNA]</scope>
    <source>
        <strain evidence="1 2">DSM 21425</strain>
    </source>
</reference>
<dbReference type="OrthoDB" id="1489978at2"/>
<organism evidence="1 2">
    <name type="scientific">Mesonia phycicola</name>
    <dbReference type="NCBI Taxonomy" id="579105"/>
    <lineage>
        <taxon>Bacteria</taxon>
        <taxon>Pseudomonadati</taxon>
        <taxon>Bacteroidota</taxon>
        <taxon>Flavobacteriia</taxon>
        <taxon>Flavobacteriales</taxon>
        <taxon>Flavobacteriaceae</taxon>
        <taxon>Mesonia</taxon>
    </lineage>
</organism>
<dbReference type="Proteomes" id="UP000184225">
    <property type="component" value="Unassembled WGS sequence"/>
</dbReference>
<evidence type="ECO:0000313" key="2">
    <source>
        <dbReference type="Proteomes" id="UP000184225"/>
    </source>
</evidence>
<evidence type="ECO:0000313" key="1">
    <source>
        <dbReference type="EMBL" id="SHJ23945.1"/>
    </source>
</evidence>
<dbReference type="AlphaFoldDB" id="A0A1M6HP11"/>
<gene>
    <name evidence="1" type="ORF">SAMN04488096_1168</name>
</gene>
<sequence length="333" mass="39624">MKSIKIKASELKEITLFLIDNEIIFHPIISPIGYPDFTGYENKNFILILDRNFIIPIIRLLKTGEIKDKFLLKLIGSLIFWADFNQIKLTAGIALSEYSQQKKNSYNANIENNLFQNIFEKYSPKQWLNFALGKNETIKPAELKEKSEHNFFIESEHYKMHYLEMLKISQLYFNNDISIVNKFKILHNWVYNNILICKYTSYFSVLVFAEKSKIFKKQTVSFENILKICNNEAWDLTYLSFWSTQYYYEEKSQDIYLFATRDKEMKDLFKLTHKESLEIYTDTFGNKIGKEIIETLEQIYLPREKPEINSKILDKLIIEEKQILKTNLENYAT</sequence>
<keyword evidence="2" id="KW-1185">Reference proteome</keyword>
<protein>
    <submittedName>
        <fullName evidence="1">Uncharacterized protein</fullName>
    </submittedName>
</protein>
<accession>A0A1M6HP11</accession>
<name>A0A1M6HP11_9FLAO</name>